<keyword evidence="2" id="KW-1185">Reference proteome</keyword>
<accession>A0A9X2XSW9</accession>
<protein>
    <recommendedName>
        <fullName evidence="3">Alpha-galactosidase</fullName>
    </recommendedName>
</protein>
<evidence type="ECO:0008006" key="3">
    <source>
        <dbReference type="Google" id="ProtNLM"/>
    </source>
</evidence>
<dbReference type="EMBL" id="JAOTIF010000001">
    <property type="protein sequence ID" value="MCU7548160.1"/>
    <property type="molecule type" value="Genomic_DNA"/>
</dbReference>
<dbReference type="InterPro" id="IPR013785">
    <property type="entry name" value="Aldolase_TIM"/>
</dbReference>
<dbReference type="RefSeq" id="WP_279295604.1">
    <property type="nucleotide sequence ID" value="NZ_JAOTIF010000001.1"/>
</dbReference>
<dbReference type="InterPro" id="IPR017853">
    <property type="entry name" value="GH"/>
</dbReference>
<organism evidence="1 2">
    <name type="scientific">Paraflavisolibacter caeni</name>
    <dbReference type="NCBI Taxonomy" id="2982496"/>
    <lineage>
        <taxon>Bacteria</taxon>
        <taxon>Pseudomonadati</taxon>
        <taxon>Bacteroidota</taxon>
        <taxon>Chitinophagia</taxon>
        <taxon>Chitinophagales</taxon>
        <taxon>Chitinophagaceae</taxon>
        <taxon>Paraflavisolibacter</taxon>
    </lineage>
</organism>
<dbReference type="AlphaFoldDB" id="A0A9X2XSW9"/>
<gene>
    <name evidence="1" type="ORF">OCK74_03500</name>
</gene>
<proteinExistence type="predicted"/>
<sequence>MSKPPVRYWTLLIFSIFLFIKSDAQELVLKNDRISRTLKFNGRVWLTTQFADAGKKNVLSVKSEELHMLFMDNQSVTLNDYILQGKPGQMQKGDSSWLIVSYQKENGRQYPADAPGQIHIKYSIRQGEPFVRKVVSLDFDKNATIDRLETERFVIEGNASGGGRGEPVFVNEKWFFGLEYPAGYSRHTDGNTPKDYSRYYEKVGNYSYIDLEGKDIEPKGEKGMLRLMHFPGYAVETTPGKYQVLSKTATCGISLPGQSVQQAFMNYLSTIWKAPRSFLHYNNWFEPMAKDLSGDGLLNIWRSFKTAIAPYGVKMDAMVVDDGWQDRKSIWEPLPKYFPNGFDDVRKMSDKLKAEGVGFGMWLSLNGYTNNIDWGIQQGYKEAKRNSYFSQYGRYYSLSAARYKNKMLQQLPDITKKTGVIYYKHDFNDLSDAGEGNGHPPTERHGHEANLDAAIQMLLATRKINPEIHQNLTNWIWFSPYWLMYADYLWMLAGDDGTNKNWPEISTRAMASTDRDTYIYRMFGNPADRPLVPISRLMTHGIIKTSDGRMESPQDNLQDWLEYVIMHYGRGTLLKEWYISPSVMSDDYWKALCTTNNWAAKHRGALNNTVYCGGRPDEGNTYGYIGWDGNKAVLVARNPQAVAQKLIVPFNESVQFYGNKNEQYRARVVFPYQDVYPKTFVAGKAMEIVLPGYATMVFEFEKGKALSGVRPLQPVQFSTNKKDMSTTLQVPANAQSRCDLLLIGRPVTPSVKINGLSAPIMRSSKSKINDYASYAVSGMPSAKAKDWSMISIDLRSYAGKTIKIEYSEAVNFECFLLTEQKVTAPAAKTGNDILWPITNQTRRQTVQLF</sequence>
<evidence type="ECO:0000313" key="1">
    <source>
        <dbReference type="EMBL" id="MCU7548160.1"/>
    </source>
</evidence>
<name>A0A9X2XSW9_9BACT</name>
<dbReference type="SUPFAM" id="SSF51445">
    <property type="entry name" value="(Trans)glycosidases"/>
    <property type="match status" value="1"/>
</dbReference>
<comment type="caution">
    <text evidence="1">The sequence shown here is derived from an EMBL/GenBank/DDBJ whole genome shotgun (WGS) entry which is preliminary data.</text>
</comment>
<dbReference type="Gene3D" id="3.20.20.70">
    <property type="entry name" value="Aldolase class I"/>
    <property type="match status" value="1"/>
</dbReference>
<reference evidence="1" key="1">
    <citation type="submission" date="2022-09" db="EMBL/GenBank/DDBJ databases">
        <authorList>
            <person name="Yuan C."/>
            <person name="Ke Z."/>
        </authorList>
    </citation>
    <scope>NUCLEOTIDE SEQUENCE</scope>
    <source>
        <strain evidence="1">LB-8</strain>
    </source>
</reference>
<reference evidence="1" key="2">
    <citation type="submission" date="2023-04" db="EMBL/GenBank/DDBJ databases">
        <title>Paracnuella aquatica gen. nov., sp. nov., a member of the family Chitinophagaceae isolated from a hot spring.</title>
        <authorList>
            <person name="Wang C."/>
        </authorList>
    </citation>
    <scope>NUCLEOTIDE SEQUENCE</scope>
    <source>
        <strain evidence="1">LB-8</strain>
    </source>
</reference>
<dbReference type="Proteomes" id="UP001155483">
    <property type="component" value="Unassembled WGS sequence"/>
</dbReference>
<evidence type="ECO:0000313" key="2">
    <source>
        <dbReference type="Proteomes" id="UP001155483"/>
    </source>
</evidence>